<protein>
    <recommendedName>
        <fullName evidence="1">Integrase catalytic domain-containing protein</fullName>
    </recommendedName>
</protein>
<dbReference type="Gene3D" id="3.30.420.10">
    <property type="entry name" value="Ribonuclease H-like superfamily/Ribonuclease H"/>
    <property type="match status" value="1"/>
</dbReference>
<proteinExistence type="predicted"/>
<dbReference type="EMBL" id="PFTH01000069">
    <property type="protein sequence ID" value="PJB88781.1"/>
    <property type="molecule type" value="Genomic_DNA"/>
</dbReference>
<dbReference type="GO" id="GO:0003676">
    <property type="term" value="F:nucleic acid binding"/>
    <property type="evidence" value="ECO:0007669"/>
    <property type="project" value="InterPro"/>
</dbReference>
<organism evidence="2 3">
    <name type="scientific">Candidatus Roizmanbacteria bacterium CG_4_9_14_0_8_um_filter_34_12</name>
    <dbReference type="NCBI Taxonomy" id="1974840"/>
    <lineage>
        <taxon>Bacteria</taxon>
        <taxon>Candidatus Roizmaniibacteriota</taxon>
    </lineage>
</organism>
<feature type="domain" description="Integrase catalytic" evidence="1">
    <location>
        <begin position="1"/>
        <end position="97"/>
    </location>
</feature>
<dbReference type="AlphaFoldDB" id="A0A2M8DDD4"/>
<dbReference type="PROSITE" id="PS50994">
    <property type="entry name" value="INTEGRASE"/>
    <property type="match status" value="1"/>
</dbReference>
<evidence type="ECO:0000313" key="3">
    <source>
        <dbReference type="Proteomes" id="UP000229706"/>
    </source>
</evidence>
<dbReference type="Pfam" id="PF13683">
    <property type="entry name" value="rve_3"/>
    <property type="match status" value="1"/>
</dbReference>
<evidence type="ECO:0000259" key="1">
    <source>
        <dbReference type="PROSITE" id="PS50994"/>
    </source>
</evidence>
<name>A0A2M8DDD4_9BACT</name>
<comment type="caution">
    <text evidence="2">The sequence shown here is derived from an EMBL/GenBank/DDBJ whole genome shotgun (WGS) entry which is preliminary data.</text>
</comment>
<sequence length="153" mass="18237">MEFGGDCWWKMTELRHLLRGFGCSVVQNQKRHPEQNAHLERSHRTDDEEFYIPRIMSINNTQQFYREAMNYLYYYNNVRKHSSLQGKTPFQIVQDKCRNIDVRMRIVPPIILDRISVDLGPWSGYHVLAQYLILIHKLTILITTRNLINSLIC</sequence>
<gene>
    <name evidence="2" type="ORF">CO083_01780</name>
</gene>
<dbReference type="InterPro" id="IPR012337">
    <property type="entry name" value="RNaseH-like_sf"/>
</dbReference>
<dbReference type="SUPFAM" id="SSF53098">
    <property type="entry name" value="Ribonuclease H-like"/>
    <property type="match status" value="1"/>
</dbReference>
<accession>A0A2M8DDD4</accession>
<dbReference type="InterPro" id="IPR001584">
    <property type="entry name" value="Integrase_cat-core"/>
</dbReference>
<reference evidence="3" key="1">
    <citation type="submission" date="2017-09" db="EMBL/GenBank/DDBJ databases">
        <title>Depth-based differentiation of microbial function through sediment-hosted aquifers and enrichment of novel symbionts in the deep terrestrial subsurface.</title>
        <authorList>
            <person name="Probst A.J."/>
            <person name="Ladd B."/>
            <person name="Jarett J.K."/>
            <person name="Geller-Mcgrath D.E."/>
            <person name="Sieber C.M.K."/>
            <person name="Emerson J.B."/>
            <person name="Anantharaman K."/>
            <person name="Thomas B.C."/>
            <person name="Malmstrom R."/>
            <person name="Stieglmeier M."/>
            <person name="Klingl A."/>
            <person name="Woyke T."/>
            <person name="Ryan C.M."/>
            <person name="Banfield J.F."/>
        </authorList>
    </citation>
    <scope>NUCLEOTIDE SEQUENCE [LARGE SCALE GENOMIC DNA]</scope>
</reference>
<dbReference type="Proteomes" id="UP000229706">
    <property type="component" value="Unassembled WGS sequence"/>
</dbReference>
<dbReference type="InterPro" id="IPR036397">
    <property type="entry name" value="RNaseH_sf"/>
</dbReference>
<evidence type="ECO:0000313" key="2">
    <source>
        <dbReference type="EMBL" id="PJB88781.1"/>
    </source>
</evidence>
<dbReference type="GO" id="GO:0015074">
    <property type="term" value="P:DNA integration"/>
    <property type="evidence" value="ECO:0007669"/>
    <property type="project" value="InterPro"/>
</dbReference>